<evidence type="ECO:0000313" key="3">
    <source>
        <dbReference type="Proteomes" id="UP000249056"/>
    </source>
</evidence>
<comment type="caution">
    <text evidence="2">The sequence shown here is derived from an EMBL/GenBank/DDBJ whole genome shotgun (WGS) entry which is preliminary data.</text>
</comment>
<feature type="compositionally biased region" description="Basic and acidic residues" evidence="1">
    <location>
        <begin position="115"/>
        <end position="130"/>
    </location>
</feature>
<feature type="compositionally biased region" description="Low complexity" evidence="1">
    <location>
        <begin position="148"/>
        <end position="163"/>
    </location>
</feature>
<proteinExistence type="predicted"/>
<dbReference type="EMBL" id="QKRW01000028">
    <property type="protein sequence ID" value="RAL61771.1"/>
    <property type="molecule type" value="Genomic_DNA"/>
</dbReference>
<evidence type="ECO:0000313" key="2">
    <source>
        <dbReference type="EMBL" id="RAL61771.1"/>
    </source>
</evidence>
<feature type="region of interest" description="Disordered" evidence="1">
    <location>
        <begin position="240"/>
        <end position="260"/>
    </location>
</feature>
<name>A0A395INQ2_9HELO</name>
<dbReference type="OrthoDB" id="3562797at2759"/>
<dbReference type="AlphaFoldDB" id="A0A395INQ2"/>
<gene>
    <name evidence="2" type="ORF">DID88_002834</name>
</gene>
<sequence>MIKNHDNYWVATAVVILQTSDHSINPKTSNEVTLDTPVTSLIVDKEEIYLHDANPPYHTGGELDAKPDNTRMLVAPDLMRHYFPGGRKEEKEVDLCNDSTPHCTSCPSRETSAVSEDKEEVKSKKVDDLYHAIPLRQVDSEAKPEQDSYGASIASSISSNGSAMHFTPATSSADDDEPNNIEESLIGLPIDNLPLRINRNFPSIQRNTRTPPSHLIKPQSSTMRTYPRLLVKLTALQPSHAHLPPAPPNTKSSSTISPPKRFRVPVPEVRLWIASWFLGRNISFGIPWHGTDPRMRQYIECISWSGDDVHGAWSRSLELDLRG</sequence>
<feature type="compositionally biased region" description="Polar residues" evidence="1">
    <location>
        <begin position="98"/>
        <end position="111"/>
    </location>
</feature>
<feature type="region of interest" description="Disordered" evidence="1">
    <location>
        <begin position="98"/>
        <end position="181"/>
    </location>
</feature>
<dbReference type="Proteomes" id="UP000249056">
    <property type="component" value="Unassembled WGS sequence"/>
</dbReference>
<keyword evidence="3" id="KW-1185">Reference proteome</keyword>
<organism evidence="2 3">
    <name type="scientific">Monilinia fructigena</name>
    <dbReference type="NCBI Taxonomy" id="38457"/>
    <lineage>
        <taxon>Eukaryota</taxon>
        <taxon>Fungi</taxon>
        <taxon>Dikarya</taxon>
        <taxon>Ascomycota</taxon>
        <taxon>Pezizomycotina</taxon>
        <taxon>Leotiomycetes</taxon>
        <taxon>Helotiales</taxon>
        <taxon>Sclerotiniaceae</taxon>
        <taxon>Monilinia</taxon>
    </lineage>
</organism>
<accession>A0A395INQ2</accession>
<protein>
    <submittedName>
        <fullName evidence="2">Uncharacterized protein</fullName>
    </submittedName>
</protein>
<reference evidence="2 3" key="1">
    <citation type="submission" date="2018-06" db="EMBL/GenBank/DDBJ databases">
        <title>Genome Sequence of the Brown Rot Fungal Pathogen Monilinia fructigena.</title>
        <authorList>
            <person name="Landi L."/>
            <person name="De Miccolis Angelini R.M."/>
            <person name="Pollastro S."/>
            <person name="Abate D."/>
            <person name="Faretra F."/>
            <person name="Romanazzi G."/>
        </authorList>
    </citation>
    <scope>NUCLEOTIDE SEQUENCE [LARGE SCALE GENOMIC DNA]</scope>
    <source>
        <strain evidence="2 3">Mfrg269</strain>
    </source>
</reference>
<evidence type="ECO:0000256" key="1">
    <source>
        <dbReference type="SAM" id="MobiDB-lite"/>
    </source>
</evidence>